<evidence type="ECO:0000313" key="1">
    <source>
        <dbReference type="EMBL" id="VDO01203.1"/>
    </source>
</evidence>
<dbReference type="EMBL" id="UZAE01004458">
    <property type="protein sequence ID" value="VDO01203.1"/>
    <property type="molecule type" value="Genomic_DNA"/>
</dbReference>
<sequence length="61" mass="6981">MTLRKQIEHSYVPRKNCSIFASLKLKFFRESSRTETLATSDTVKDELACEEVTSIRDPSSV</sequence>
<name>A0A3P7T195_RODNA</name>
<reference evidence="1 2" key="1">
    <citation type="submission" date="2018-11" db="EMBL/GenBank/DDBJ databases">
        <authorList>
            <consortium name="Pathogen Informatics"/>
        </authorList>
    </citation>
    <scope>NUCLEOTIDE SEQUENCE [LARGE SCALE GENOMIC DNA]</scope>
</reference>
<evidence type="ECO:0000313" key="2">
    <source>
        <dbReference type="Proteomes" id="UP000278807"/>
    </source>
</evidence>
<proteinExistence type="predicted"/>
<organism evidence="1 2">
    <name type="scientific">Rodentolepis nana</name>
    <name type="common">Dwarf tapeworm</name>
    <name type="synonym">Hymenolepis nana</name>
    <dbReference type="NCBI Taxonomy" id="102285"/>
    <lineage>
        <taxon>Eukaryota</taxon>
        <taxon>Metazoa</taxon>
        <taxon>Spiralia</taxon>
        <taxon>Lophotrochozoa</taxon>
        <taxon>Platyhelminthes</taxon>
        <taxon>Cestoda</taxon>
        <taxon>Eucestoda</taxon>
        <taxon>Cyclophyllidea</taxon>
        <taxon>Hymenolepididae</taxon>
        <taxon>Rodentolepis</taxon>
    </lineage>
</organism>
<keyword evidence="2" id="KW-1185">Reference proteome</keyword>
<dbReference type="Proteomes" id="UP000278807">
    <property type="component" value="Unassembled WGS sequence"/>
</dbReference>
<protein>
    <submittedName>
        <fullName evidence="1">Uncharacterized protein</fullName>
    </submittedName>
</protein>
<gene>
    <name evidence="1" type="ORF">HNAJ_LOCUS5343</name>
</gene>
<accession>A0A3P7T195</accession>
<dbReference type="AlphaFoldDB" id="A0A3P7T195"/>